<dbReference type="AlphaFoldDB" id="A0AAE0C8K0"/>
<reference evidence="2 3" key="1">
    <citation type="journal article" date="2015" name="Genome Biol. Evol.">
        <title>Comparative Genomics of a Bacterivorous Green Alga Reveals Evolutionary Causalities and Consequences of Phago-Mixotrophic Mode of Nutrition.</title>
        <authorList>
            <person name="Burns J.A."/>
            <person name="Paasch A."/>
            <person name="Narechania A."/>
            <person name="Kim E."/>
        </authorList>
    </citation>
    <scope>NUCLEOTIDE SEQUENCE [LARGE SCALE GENOMIC DNA]</scope>
    <source>
        <strain evidence="2 3">PLY_AMNH</strain>
    </source>
</reference>
<gene>
    <name evidence="2" type="ORF">CYMTET_41283</name>
</gene>
<keyword evidence="3" id="KW-1185">Reference proteome</keyword>
<proteinExistence type="predicted"/>
<organism evidence="2 3">
    <name type="scientific">Cymbomonas tetramitiformis</name>
    <dbReference type="NCBI Taxonomy" id="36881"/>
    <lineage>
        <taxon>Eukaryota</taxon>
        <taxon>Viridiplantae</taxon>
        <taxon>Chlorophyta</taxon>
        <taxon>Pyramimonadophyceae</taxon>
        <taxon>Pyramimonadales</taxon>
        <taxon>Pyramimonadaceae</taxon>
        <taxon>Cymbomonas</taxon>
    </lineage>
</organism>
<evidence type="ECO:0000313" key="2">
    <source>
        <dbReference type="EMBL" id="KAK3249282.1"/>
    </source>
</evidence>
<protein>
    <submittedName>
        <fullName evidence="2">Uncharacterized protein</fullName>
    </submittedName>
</protein>
<name>A0AAE0C8K0_9CHLO</name>
<feature type="non-terminal residue" evidence="2">
    <location>
        <position position="1"/>
    </location>
</feature>
<evidence type="ECO:0000256" key="1">
    <source>
        <dbReference type="SAM" id="MobiDB-lite"/>
    </source>
</evidence>
<feature type="compositionally biased region" description="Gly residues" evidence="1">
    <location>
        <begin position="188"/>
        <end position="203"/>
    </location>
</feature>
<dbReference type="Proteomes" id="UP001190700">
    <property type="component" value="Unassembled WGS sequence"/>
</dbReference>
<feature type="region of interest" description="Disordered" evidence="1">
    <location>
        <begin position="181"/>
        <end position="244"/>
    </location>
</feature>
<dbReference type="EMBL" id="LGRX02027473">
    <property type="protein sequence ID" value="KAK3249282.1"/>
    <property type="molecule type" value="Genomic_DNA"/>
</dbReference>
<comment type="caution">
    <text evidence="2">The sequence shown here is derived from an EMBL/GenBank/DDBJ whole genome shotgun (WGS) entry which is preliminary data.</text>
</comment>
<evidence type="ECO:0000313" key="3">
    <source>
        <dbReference type="Proteomes" id="UP001190700"/>
    </source>
</evidence>
<sequence length="244" mass="24475">GRVWAGGSSGGGGYEKPYSALVGHSALVDSGPPAPYSALVGDNNAGGAYGVNGYGADFPPSSLMAPNPPSTFSGGYSTSLCLPVFLDSVQTSVEIAAKPETQGLGVNFTGGSADVAFKIFVTSNNKQFKTKTPGPQLVVCLGSKLPVFMKTNLSYLDCRDAGFGGSSTGYALFPSGGELDEVFSSGPPSGGGNGGGRKGGGNRGRGKGRGKGKQQDGTSYPNPGRGGGLEALLSQAQGDIYGDR</sequence>
<accession>A0AAE0C8K0</accession>